<comment type="similarity">
    <text evidence="2">Belongs to the NlpA lipoprotein family.</text>
</comment>
<keyword evidence="3" id="KW-0732">Signal</keyword>
<evidence type="ECO:0000256" key="6">
    <source>
        <dbReference type="ARBA" id="ARBA00023288"/>
    </source>
</evidence>
<keyword evidence="4" id="KW-0472">Membrane</keyword>
<dbReference type="Proteomes" id="UP000004835">
    <property type="component" value="Unassembled WGS sequence"/>
</dbReference>
<evidence type="ECO:0000256" key="2">
    <source>
        <dbReference type="ARBA" id="ARBA00008973"/>
    </source>
</evidence>
<gene>
    <name evidence="7" type="ORF">HMPREF9087_1611</name>
</gene>
<dbReference type="EMBL" id="AEWT01000011">
    <property type="protein sequence ID" value="EGC69691.1"/>
    <property type="molecule type" value="Genomic_DNA"/>
</dbReference>
<accession>F0EJP8</accession>
<evidence type="ECO:0000256" key="4">
    <source>
        <dbReference type="ARBA" id="ARBA00023136"/>
    </source>
</evidence>
<proteinExistence type="inferred from homology"/>
<dbReference type="AlphaFoldDB" id="F0EJP8"/>
<evidence type="ECO:0000313" key="8">
    <source>
        <dbReference type="Proteomes" id="UP000004835"/>
    </source>
</evidence>
<protein>
    <submittedName>
        <fullName evidence="7">NLPA lipoprotein</fullName>
    </submittedName>
</protein>
<comment type="subcellular location">
    <subcellularLocation>
        <location evidence="1">Membrane</location>
        <topology evidence="1">Lipid-anchor</topology>
    </subcellularLocation>
</comment>
<dbReference type="PANTHER" id="PTHR30429">
    <property type="entry name" value="D-METHIONINE-BINDING LIPOPROTEIN METQ"/>
    <property type="match status" value="1"/>
</dbReference>
<dbReference type="Gene3D" id="3.40.190.10">
    <property type="entry name" value="Periplasmic binding protein-like II"/>
    <property type="match status" value="2"/>
</dbReference>
<evidence type="ECO:0000256" key="1">
    <source>
        <dbReference type="ARBA" id="ARBA00004635"/>
    </source>
</evidence>
<keyword evidence="5" id="KW-0564">Palmitate</keyword>
<evidence type="ECO:0000256" key="3">
    <source>
        <dbReference type="ARBA" id="ARBA00022729"/>
    </source>
</evidence>
<sequence>MSIRGRTIPDGESPIAQCSLFDELTEVFCFSKKQTKVVPRNDRPSQRIVFGEVFFIKKGGRVMKRRIQLGVGIGLLSLVLFTGCGNQEEVTGNAEEQQTEIRLGTTPGPYSELFLKGIKPILEEAGYTVTDIGFTGVLEADIALNDGEIDLNVDQHTAYLENFNENTDADLVGITPIPTVPAGLYPGRKDNLAAIEANDTIGIPNDPSNSARALLLLQKAGWIELDPEVAPIDATLRNITDNPYDLDIVEMDSAQIPRSLADLDYAVIPGSIVYSAGIAAEESLLSEDILQEYELVATVKKANKDSNWAQAVVAAYHSEAFKELLAEENQTGYWFIPEELQ</sequence>
<dbReference type="Pfam" id="PF03180">
    <property type="entry name" value="Lipoprotein_9"/>
    <property type="match status" value="1"/>
</dbReference>
<dbReference type="PANTHER" id="PTHR30429:SF0">
    <property type="entry name" value="METHIONINE-BINDING LIPOPROTEIN METQ"/>
    <property type="match status" value="1"/>
</dbReference>
<dbReference type="GO" id="GO:0016020">
    <property type="term" value="C:membrane"/>
    <property type="evidence" value="ECO:0007669"/>
    <property type="project" value="UniProtKB-SubCell"/>
</dbReference>
<name>F0EJP8_ENTCA</name>
<dbReference type="HOGENOM" id="CLU_067080_0_1_9"/>
<organism evidence="7 8">
    <name type="scientific">Enterococcus casseliflavus ATCC 12755</name>
    <dbReference type="NCBI Taxonomy" id="888066"/>
    <lineage>
        <taxon>Bacteria</taxon>
        <taxon>Bacillati</taxon>
        <taxon>Bacillota</taxon>
        <taxon>Bacilli</taxon>
        <taxon>Lactobacillales</taxon>
        <taxon>Enterococcaceae</taxon>
        <taxon>Enterococcus</taxon>
    </lineage>
</organism>
<evidence type="ECO:0000256" key="5">
    <source>
        <dbReference type="ARBA" id="ARBA00023139"/>
    </source>
</evidence>
<dbReference type="InterPro" id="IPR004872">
    <property type="entry name" value="Lipoprotein_NlpA"/>
</dbReference>
<comment type="caution">
    <text evidence="7">The sequence shown here is derived from an EMBL/GenBank/DDBJ whole genome shotgun (WGS) entry which is preliminary data.</text>
</comment>
<keyword evidence="6 7" id="KW-0449">Lipoprotein</keyword>
<dbReference type="SUPFAM" id="SSF53850">
    <property type="entry name" value="Periplasmic binding protein-like II"/>
    <property type="match status" value="1"/>
</dbReference>
<evidence type="ECO:0000313" key="7">
    <source>
        <dbReference type="EMBL" id="EGC69691.1"/>
    </source>
</evidence>
<reference evidence="7 8" key="1">
    <citation type="submission" date="2011-01" db="EMBL/GenBank/DDBJ databases">
        <authorList>
            <person name="Muzny D."/>
            <person name="Qin X."/>
            <person name="Deng J."/>
            <person name="Jiang H."/>
            <person name="Liu Y."/>
            <person name="Qu J."/>
            <person name="Song X.-Z."/>
            <person name="Zhang L."/>
            <person name="Thornton R."/>
            <person name="Coyle M."/>
            <person name="Francisco L."/>
            <person name="Jackson L."/>
            <person name="Javaid M."/>
            <person name="Korchina V."/>
            <person name="Kovar C."/>
            <person name="Mata R."/>
            <person name="Mathew T."/>
            <person name="Ngo R."/>
            <person name="Nguyen L."/>
            <person name="Nguyen N."/>
            <person name="Okwuonu G."/>
            <person name="Ongeri F."/>
            <person name="Pham C."/>
            <person name="Simmons D."/>
            <person name="Wilczek-Boney K."/>
            <person name="Hale W."/>
            <person name="Jakkamsetti A."/>
            <person name="Pham P."/>
            <person name="Ruth R."/>
            <person name="San Lucas F."/>
            <person name="Warren J."/>
            <person name="Zhang J."/>
            <person name="Zhao Z."/>
            <person name="Zhou C."/>
            <person name="Zhu D."/>
            <person name="Lee S."/>
            <person name="Bess C."/>
            <person name="Blankenburg K."/>
            <person name="Forbes L."/>
            <person name="Fu Q."/>
            <person name="Gubbala S."/>
            <person name="Hirani K."/>
            <person name="Jayaseelan J.C."/>
            <person name="Lara F."/>
            <person name="Munidasa M."/>
            <person name="Palculict T."/>
            <person name="Patil S."/>
            <person name="Pu L.-L."/>
            <person name="Saada N."/>
            <person name="Tang L."/>
            <person name="Weissenberger G."/>
            <person name="Zhu Y."/>
            <person name="Hemphill L."/>
            <person name="Shang Y."/>
            <person name="Youmans B."/>
            <person name="Ayvaz T."/>
            <person name="Ross M."/>
            <person name="Santibanez J."/>
            <person name="Aqrawi P."/>
            <person name="Gross S."/>
            <person name="Joshi V."/>
            <person name="Fowler G."/>
            <person name="Nazareth L."/>
            <person name="Reid J."/>
            <person name="Worley K."/>
            <person name="Petrosino J."/>
            <person name="Highlander S."/>
            <person name="Gibbs R."/>
        </authorList>
    </citation>
    <scope>NUCLEOTIDE SEQUENCE [LARGE SCALE GENOMIC DNA]</scope>
    <source>
        <strain evidence="7 8">ATCC 12755</strain>
    </source>
</reference>